<dbReference type="AlphaFoldDB" id="U2YBQ6"/>
<dbReference type="eggNOG" id="COG1562">
    <property type="taxonomic scope" value="Bacteria"/>
</dbReference>
<evidence type="ECO:0000313" key="2">
    <source>
        <dbReference type="Proteomes" id="UP000016568"/>
    </source>
</evidence>
<dbReference type="KEGG" id="ntd:EGO55_19725"/>
<dbReference type="OrthoDB" id="9814909at2"/>
<accession>U2YBQ6</accession>
<dbReference type="RefSeq" id="WP_021691769.1">
    <property type="nucleotide sequence ID" value="NZ_BASZ01000013.1"/>
</dbReference>
<proteinExistence type="predicted"/>
<protein>
    <recommendedName>
        <fullName evidence="3">Phytoene synthase</fullName>
    </recommendedName>
</protein>
<sequence length="219" mass="24040">MKEENTVPLPHLLRLALSYAPHLSRDLFASLFALDTKFAGIIRQSREPMLAQMRLAWWRETLEKPVQNQPSGDLLLATLAPWEGEEAALCGLAAGWEQLLAEPILEEKEIQAFAAARGECFAALARLTGLSAYAETARTAGALWALADLAQGLSDTQERTTVHAIMNRTQMPRQRLPRTLRPLTILAGLARRSIAKGEGALLVKPTDMIVAIRLGLIGR</sequence>
<name>U2YBQ6_9SPHN</name>
<keyword evidence="2" id="KW-1185">Reference proteome</keyword>
<evidence type="ECO:0008006" key="3">
    <source>
        <dbReference type="Google" id="ProtNLM"/>
    </source>
</evidence>
<dbReference type="Proteomes" id="UP000016568">
    <property type="component" value="Unassembled WGS sequence"/>
</dbReference>
<evidence type="ECO:0000313" key="1">
    <source>
        <dbReference type="EMBL" id="GAD50951.1"/>
    </source>
</evidence>
<dbReference type="EMBL" id="BASZ01000013">
    <property type="protein sequence ID" value="GAD50951.1"/>
    <property type="molecule type" value="Genomic_DNA"/>
</dbReference>
<comment type="caution">
    <text evidence="1">The sequence shown here is derived from an EMBL/GenBank/DDBJ whole genome shotgun (WGS) entry which is preliminary data.</text>
</comment>
<organism evidence="1 2">
    <name type="scientific">Caenibius tardaugens NBRC 16725</name>
    <dbReference type="NCBI Taxonomy" id="1219035"/>
    <lineage>
        <taxon>Bacteria</taxon>
        <taxon>Pseudomonadati</taxon>
        <taxon>Pseudomonadota</taxon>
        <taxon>Alphaproteobacteria</taxon>
        <taxon>Sphingomonadales</taxon>
        <taxon>Erythrobacteraceae</taxon>
        <taxon>Caenibius</taxon>
    </lineage>
</organism>
<gene>
    <name evidence="1" type="ORF">NT2_13_00380</name>
</gene>
<reference evidence="1 2" key="1">
    <citation type="submission" date="2013-09" db="EMBL/GenBank/DDBJ databases">
        <title>Whole genome shotgun sequence of Novosphingobium tardaugens NBRC 16725.</title>
        <authorList>
            <person name="Isaki S."/>
            <person name="Hosoyama A."/>
            <person name="Tsuchikane K."/>
            <person name="Katsumata H."/>
            <person name="Ando Y."/>
            <person name="Yamazaki S."/>
            <person name="Fujita N."/>
        </authorList>
    </citation>
    <scope>NUCLEOTIDE SEQUENCE [LARGE SCALE GENOMIC DNA]</scope>
    <source>
        <strain evidence="1 2">NBRC 16725</strain>
    </source>
</reference>